<dbReference type="InterPro" id="IPR018712">
    <property type="entry name" value="Tle1-like_cat"/>
</dbReference>
<dbReference type="KEGG" id="sapo:SAPIO_CDS6688"/>
<dbReference type="Proteomes" id="UP000028545">
    <property type="component" value="Unassembled WGS sequence"/>
</dbReference>
<proteinExistence type="predicted"/>
<comment type="caution">
    <text evidence="2">The sequence shown here is derived from an EMBL/GenBank/DDBJ whole genome shotgun (WGS) entry which is preliminary data.</text>
</comment>
<evidence type="ECO:0000313" key="3">
    <source>
        <dbReference type="Proteomes" id="UP000028545"/>
    </source>
</evidence>
<dbReference type="OrthoDB" id="3057168at2759"/>
<name>A0A084G3G4_PSEDA</name>
<dbReference type="GeneID" id="27725760"/>
<evidence type="ECO:0000259" key="1">
    <source>
        <dbReference type="Pfam" id="PF09994"/>
    </source>
</evidence>
<sequence>MICSLGFLNRTGLDQLPRIFHDYQHWSDWTSETKYNEEKYLTAFNLENYVRIQRLGAARKNSGWGGNLEELEQQLKDEKRRFFREVTTLAREDSNTGKKRMDLRKIGFKYREWLNKLRFADLDVHPNVDYAFHALALDEWRTAFGPTMWSRAPDNNNTQLRQVWFPGNHGNIGGGWPDQKIATIALAWMADQLTSVGVEFSKPEMQRIFYNMNPGVKARPWAMGKICNPKGLTTYPDRMYGLRPWRLFSQRQKNGRKPGLYTIDGSDDEMLPNTEEYVHPSVRIRYLYDGRGLDDVQHWTCRSLTKHGYGLAHQLEPFLAPRPHRIPEAFTPFHTLVGGLVPFYDGAGSPGDRVHLHVDMKTPLRYVRTEQPNEMDLLEIDNPTSHWAWKMEDRILPEEALGTWERMYVKINDSLVVWQTGADKRGNDSLMAQREVGRRASAISRYMRNSWNATANNSRPRWKLFKKSIPEKIKPAAFPGEYGYHDITTWRVDDAAPLATRYPDSATFVSD</sequence>
<keyword evidence="3" id="KW-1185">Reference proteome</keyword>
<protein>
    <recommendedName>
        <fullName evidence="1">T6SS Phospholipase effector Tle1-like catalytic domain-containing protein</fullName>
    </recommendedName>
</protein>
<dbReference type="RefSeq" id="XP_016641675.1">
    <property type="nucleotide sequence ID" value="XM_016788731.1"/>
</dbReference>
<gene>
    <name evidence="2" type="ORF">SAPIO_CDS6688</name>
</gene>
<evidence type="ECO:0000313" key="2">
    <source>
        <dbReference type="EMBL" id="KEZ41876.1"/>
    </source>
</evidence>
<dbReference type="Pfam" id="PF09994">
    <property type="entry name" value="T6SS_Tle1-like_cat"/>
    <property type="match status" value="1"/>
</dbReference>
<dbReference type="PANTHER" id="PTHR33840">
    <property type="match status" value="1"/>
</dbReference>
<accession>A0A084G3G4</accession>
<dbReference type="HOGENOM" id="CLU_005049_1_1_1"/>
<organism evidence="2 3">
    <name type="scientific">Pseudallescheria apiosperma</name>
    <name type="common">Scedosporium apiospermum</name>
    <dbReference type="NCBI Taxonomy" id="563466"/>
    <lineage>
        <taxon>Eukaryota</taxon>
        <taxon>Fungi</taxon>
        <taxon>Dikarya</taxon>
        <taxon>Ascomycota</taxon>
        <taxon>Pezizomycotina</taxon>
        <taxon>Sordariomycetes</taxon>
        <taxon>Hypocreomycetidae</taxon>
        <taxon>Microascales</taxon>
        <taxon>Microascaceae</taxon>
        <taxon>Scedosporium</taxon>
    </lineage>
</organism>
<dbReference type="VEuPathDB" id="FungiDB:SAPIO_CDS6688"/>
<reference evidence="2 3" key="1">
    <citation type="journal article" date="2014" name="Genome Announc.">
        <title>Draft genome sequence of the pathogenic fungus Scedosporium apiospermum.</title>
        <authorList>
            <person name="Vandeputte P."/>
            <person name="Ghamrawi S."/>
            <person name="Rechenmann M."/>
            <person name="Iltis A."/>
            <person name="Giraud S."/>
            <person name="Fleury M."/>
            <person name="Thornton C."/>
            <person name="Delhaes L."/>
            <person name="Meyer W."/>
            <person name="Papon N."/>
            <person name="Bouchara J.P."/>
        </authorList>
    </citation>
    <scope>NUCLEOTIDE SEQUENCE [LARGE SCALE GENOMIC DNA]</scope>
    <source>
        <strain evidence="2 3">IHEM 14462</strain>
    </source>
</reference>
<feature type="domain" description="T6SS Phospholipase effector Tle1-like catalytic" evidence="1">
    <location>
        <begin position="1"/>
        <end position="192"/>
    </location>
</feature>
<dbReference type="PANTHER" id="PTHR33840:SF1">
    <property type="entry name" value="TLE1 PHOSPHOLIPASE DOMAIN-CONTAINING PROTEIN"/>
    <property type="match status" value="1"/>
</dbReference>
<dbReference type="OMA" id="DHHEYSA"/>
<dbReference type="EMBL" id="JOWA01000106">
    <property type="protein sequence ID" value="KEZ41876.1"/>
    <property type="molecule type" value="Genomic_DNA"/>
</dbReference>
<dbReference type="AlphaFoldDB" id="A0A084G3G4"/>